<dbReference type="Proteomes" id="UP000054423">
    <property type="component" value="Unassembled WGS sequence"/>
</dbReference>
<organism evidence="2">
    <name type="scientific">Phytophthora nicotianae</name>
    <name type="common">Potato buckeye rot agent</name>
    <name type="synonym">Phytophthora parasitica</name>
    <dbReference type="NCBI Taxonomy" id="4792"/>
    <lineage>
        <taxon>Eukaryota</taxon>
        <taxon>Sar</taxon>
        <taxon>Stramenopiles</taxon>
        <taxon>Oomycota</taxon>
        <taxon>Peronosporomycetes</taxon>
        <taxon>Peronosporales</taxon>
        <taxon>Peronosporaceae</taxon>
        <taxon>Phytophthora</taxon>
    </lineage>
</organism>
<feature type="region of interest" description="Disordered" evidence="1">
    <location>
        <begin position="1"/>
        <end position="40"/>
    </location>
</feature>
<dbReference type="EMBL" id="KI682753">
    <property type="protein sequence ID" value="ETL80433.1"/>
    <property type="molecule type" value="Genomic_DNA"/>
</dbReference>
<dbReference type="AlphaFoldDB" id="W2K5I7"/>
<reference evidence="2" key="1">
    <citation type="submission" date="2013-11" db="EMBL/GenBank/DDBJ databases">
        <title>The Genome Sequence of Phytophthora parasitica CHvinca01.</title>
        <authorList>
            <consortium name="The Broad Institute Genomics Platform"/>
            <person name="Russ C."/>
            <person name="Tyler B."/>
            <person name="Panabieres F."/>
            <person name="Shan W."/>
            <person name="Tripathy S."/>
            <person name="Grunwald N."/>
            <person name="Machado M."/>
            <person name="Johnson C.S."/>
            <person name="Arredondo F."/>
            <person name="Hong C."/>
            <person name="Coffey M."/>
            <person name="Young S.K."/>
            <person name="Zeng Q."/>
            <person name="Gargeya S."/>
            <person name="Fitzgerald M."/>
            <person name="Abouelleil A."/>
            <person name="Alvarado L."/>
            <person name="Chapman S.B."/>
            <person name="Gainer-Dewar J."/>
            <person name="Goldberg J."/>
            <person name="Griggs A."/>
            <person name="Gujja S."/>
            <person name="Hansen M."/>
            <person name="Howarth C."/>
            <person name="Imamovic A."/>
            <person name="Ireland A."/>
            <person name="Larimer J."/>
            <person name="McCowan C."/>
            <person name="Murphy C."/>
            <person name="Pearson M."/>
            <person name="Poon T.W."/>
            <person name="Priest M."/>
            <person name="Roberts A."/>
            <person name="Saif S."/>
            <person name="Shea T."/>
            <person name="Sykes S."/>
            <person name="Wortman J."/>
            <person name="Nusbaum C."/>
            <person name="Birren B."/>
        </authorList>
    </citation>
    <scope>NUCLEOTIDE SEQUENCE [LARGE SCALE GENOMIC DNA]</scope>
    <source>
        <strain evidence="2">CHvinca01</strain>
    </source>
</reference>
<proteinExistence type="predicted"/>
<accession>W2K5I7</accession>
<name>W2K5I7_PHYNI</name>
<protein>
    <submittedName>
        <fullName evidence="2">Uncharacterized protein</fullName>
    </submittedName>
</protein>
<evidence type="ECO:0000256" key="1">
    <source>
        <dbReference type="SAM" id="MobiDB-lite"/>
    </source>
</evidence>
<feature type="compositionally biased region" description="Polar residues" evidence="1">
    <location>
        <begin position="13"/>
        <end position="28"/>
    </location>
</feature>
<evidence type="ECO:0000313" key="2">
    <source>
        <dbReference type="EMBL" id="ETL80433.1"/>
    </source>
</evidence>
<feature type="compositionally biased region" description="Basic residues" evidence="1">
    <location>
        <begin position="1"/>
        <end position="10"/>
    </location>
</feature>
<sequence>MRLRPRRKPTVCRSATTKVLPNTQQSLSGAFAKDKWTGHT</sequence>
<gene>
    <name evidence="2" type="ORF">L917_19077</name>
</gene>